<comment type="subcellular location">
    <subcellularLocation>
        <location evidence="1">Membrane</location>
        <topology evidence="1">Multi-pass membrane protein</topology>
    </subcellularLocation>
</comment>
<feature type="transmembrane region" description="Helical" evidence="5">
    <location>
        <begin position="48"/>
        <end position="65"/>
    </location>
</feature>
<dbReference type="GO" id="GO:0030416">
    <property type="term" value="P:methylamine metabolic process"/>
    <property type="evidence" value="ECO:0007669"/>
    <property type="project" value="InterPro"/>
</dbReference>
<dbReference type="OrthoDB" id="702624at2"/>
<evidence type="ECO:0000256" key="5">
    <source>
        <dbReference type="SAM" id="Phobius"/>
    </source>
</evidence>
<feature type="transmembrane region" description="Helical" evidence="5">
    <location>
        <begin position="72"/>
        <end position="96"/>
    </location>
</feature>
<dbReference type="AlphaFoldDB" id="A0A495J670"/>
<evidence type="ECO:0000313" key="7">
    <source>
        <dbReference type="EMBL" id="RKR84122.1"/>
    </source>
</evidence>
<reference evidence="7 8" key="1">
    <citation type="submission" date="2018-10" db="EMBL/GenBank/DDBJ databases">
        <title>Genomic Encyclopedia of Archaeal and Bacterial Type Strains, Phase II (KMG-II): from individual species to whole genera.</title>
        <authorList>
            <person name="Goeker M."/>
        </authorList>
    </citation>
    <scope>NUCLEOTIDE SEQUENCE [LARGE SCALE GENOMIC DNA]</scope>
    <source>
        <strain evidence="7 8">DSM 18602</strain>
    </source>
</reference>
<dbReference type="Pfam" id="PF07291">
    <property type="entry name" value="MauE"/>
    <property type="match status" value="1"/>
</dbReference>
<comment type="caution">
    <text evidence="7">The sequence shown here is derived from an EMBL/GenBank/DDBJ whole genome shotgun (WGS) entry which is preliminary data.</text>
</comment>
<dbReference type="Proteomes" id="UP000268007">
    <property type="component" value="Unassembled WGS sequence"/>
</dbReference>
<keyword evidence="2 5" id="KW-0812">Transmembrane</keyword>
<dbReference type="InterPro" id="IPR009908">
    <property type="entry name" value="Methylamine_util_MauE"/>
</dbReference>
<dbReference type="EMBL" id="RBKU01000001">
    <property type="protein sequence ID" value="RKR84122.1"/>
    <property type="molecule type" value="Genomic_DNA"/>
</dbReference>
<evidence type="ECO:0000256" key="2">
    <source>
        <dbReference type="ARBA" id="ARBA00022692"/>
    </source>
</evidence>
<evidence type="ECO:0000256" key="4">
    <source>
        <dbReference type="ARBA" id="ARBA00023136"/>
    </source>
</evidence>
<dbReference type="UniPathway" id="UPA00895"/>
<evidence type="ECO:0000256" key="3">
    <source>
        <dbReference type="ARBA" id="ARBA00022989"/>
    </source>
</evidence>
<keyword evidence="4 5" id="KW-0472">Membrane</keyword>
<keyword evidence="8" id="KW-1185">Reference proteome</keyword>
<proteinExistence type="predicted"/>
<dbReference type="GO" id="GO:0016020">
    <property type="term" value="C:membrane"/>
    <property type="evidence" value="ECO:0007669"/>
    <property type="project" value="UniProtKB-SubCell"/>
</dbReference>
<evidence type="ECO:0000259" key="6">
    <source>
        <dbReference type="Pfam" id="PF07291"/>
    </source>
</evidence>
<accession>A0A495J670</accession>
<gene>
    <name evidence="7" type="ORF">BDD43_4349</name>
</gene>
<sequence length="143" mass="16352">MKTTALTDAIMFLLILLFAYTAFSKLMDFTEFSGQMYRQQLPAWAARILIYSLPGIELLTVALLCHPGYRKAGLFLSAILMTVFTVYIGLALAGAFPQKPCSCGGVFRHMGWKNHFLFNLFFLLLTFTGLYLTYRERRIRQKS</sequence>
<evidence type="ECO:0000313" key="8">
    <source>
        <dbReference type="Proteomes" id="UP000268007"/>
    </source>
</evidence>
<keyword evidence="3 5" id="KW-1133">Transmembrane helix</keyword>
<organism evidence="7 8">
    <name type="scientific">Mucilaginibacter gracilis</name>
    <dbReference type="NCBI Taxonomy" id="423350"/>
    <lineage>
        <taxon>Bacteria</taxon>
        <taxon>Pseudomonadati</taxon>
        <taxon>Bacteroidota</taxon>
        <taxon>Sphingobacteriia</taxon>
        <taxon>Sphingobacteriales</taxon>
        <taxon>Sphingobacteriaceae</taxon>
        <taxon>Mucilaginibacter</taxon>
    </lineage>
</organism>
<dbReference type="RefSeq" id="WP_121199544.1">
    <property type="nucleotide sequence ID" value="NZ_RBKU01000001.1"/>
</dbReference>
<evidence type="ECO:0000256" key="1">
    <source>
        <dbReference type="ARBA" id="ARBA00004141"/>
    </source>
</evidence>
<feature type="transmembrane region" description="Helical" evidence="5">
    <location>
        <begin position="116"/>
        <end position="134"/>
    </location>
</feature>
<name>A0A495J670_9SPHI</name>
<feature type="domain" description="Methylamine utilisation protein MauE" evidence="6">
    <location>
        <begin position="5"/>
        <end position="131"/>
    </location>
</feature>
<protein>
    <submittedName>
        <fullName evidence="7">Methylamine utilization protein MauE</fullName>
    </submittedName>
</protein>